<dbReference type="Proteomes" id="UP000530571">
    <property type="component" value="Unassembled WGS sequence"/>
</dbReference>
<protein>
    <submittedName>
        <fullName evidence="5">DNA-binding FadR family transcriptional regulator</fullName>
    </submittedName>
</protein>
<sequence>MVKIEKKTLTEQTVEYILEMINSDRLSVGMEVPSEMQVIRELGVSRGVVREAFKSLEILGVLQVESGKRPKVAEFNPKALQIIFGFALATEQVETTHILGFRRLMEVSSVALAARNGTEEDFAEIRHHMDHIRTDIADIPRFLEHDIAFHIALADATKSPMYSIMLKALRSAVARTIIDGLYAERLRNHSEEIIELHQAITDAVCNRDEQGAMKAMDNHFDSVIEDLLRAGG</sequence>
<evidence type="ECO:0000256" key="3">
    <source>
        <dbReference type="ARBA" id="ARBA00023163"/>
    </source>
</evidence>
<reference evidence="5 6" key="1">
    <citation type="submission" date="2020-08" db="EMBL/GenBank/DDBJ databases">
        <title>Genomic Encyclopedia of Type Strains, Phase IV (KMG-IV): sequencing the most valuable type-strain genomes for metagenomic binning, comparative biology and taxonomic classification.</title>
        <authorList>
            <person name="Goeker M."/>
        </authorList>
    </citation>
    <scope>NUCLEOTIDE SEQUENCE [LARGE SCALE GENOMIC DNA]</scope>
    <source>
        <strain evidence="5 6">DSM 28101</strain>
    </source>
</reference>
<dbReference type="InterPro" id="IPR000524">
    <property type="entry name" value="Tscrpt_reg_HTH_GntR"/>
</dbReference>
<keyword evidence="6" id="KW-1185">Reference proteome</keyword>
<dbReference type="SUPFAM" id="SSF46785">
    <property type="entry name" value="Winged helix' DNA-binding domain"/>
    <property type="match status" value="1"/>
</dbReference>
<keyword evidence="2 5" id="KW-0238">DNA-binding</keyword>
<feature type="domain" description="HTH gntR-type" evidence="4">
    <location>
        <begin position="7"/>
        <end position="75"/>
    </location>
</feature>
<dbReference type="InterPro" id="IPR036390">
    <property type="entry name" value="WH_DNA-bd_sf"/>
</dbReference>
<dbReference type="Pfam" id="PF07729">
    <property type="entry name" value="FCD"/>
    <property type="match status" value="1"/>
</dbReference>
<dbReference type="EMBL" id="JACIDZ010000014">
    <property type="protein sequence ID" value="MBB4123755.1"/>
    <property type="molecule type" value="Genomic_DNA"/>
</dbReference>
<dbReference type="InterPro" id="IPR036388">
    <property type="entry name" value="WH-like_DNA-bd_sf"/>
</dbReference>
<evidence type="ECO:0000256" key="2">
    <source>
        <dbReference type="ARBA" id="ARBA00023125"/>
    </source>
</evidence>
<dbReference type="SUPFAM" id="SSF48008">
    <property type="entry name" value="GntR ligand-binding domain-like"/>
    <property type="match status" value="1"/>
</dbReference>
<dbReference type="InterPro" id="IPR011711">
    <property type="entry name" value="GntR_C"/>
</dbReference>
<dbReference type="InterPro" id="IPR008920">
    <property type="entry name" value="TF_FadR/GntR_C"/>
</dbReference>
<dbReference type="AlphaFoldDB" id="A0A7W6KPN7"/>
<name>A0A7W6KPN7_9HYPH</name>
<dbReference type="GO" id="GO:0003700">
    <property type="term" value="F:DNA-binding transcription factor activity"/>
    <property type="evidence" value="ECO:0007669"/>
    <property type="project" value="InterPro"/>
</dbReference>
<dbReference type="PANTHER" id="PTHR43537:SF43">
    <property type="entry name" value="GNTR-FAMILY TRANSCRIPTIONAL REGULATOR"/>
    <property type="match status" value="1"/>
</dbReference>
<dbReference type="Gene3D" id="1.20.120.530">
    <property type="entry name" value="GntR ligand-binding domain-like"/>
    <property type="match status" value="1"/>
</dbReference>
<gene>
    <name evidence="5" type="ORF">GGR30_003703</name>
</gene>
<evidence type="ECO:0000313" key="5">
    <source>
        <dbReference type="EMBL" id="MBB4123755.1"/>
    </source>
</evidence>
<proteinExistence type="predicted"/>
<dbReference type="PRINTS" id="PR00035">
    <property type="entry name" value="HTHGNTR"/>
</dbReference>
<accession>A0A7W6KPN7</accession>
<keyword evidence="3" id="KW-0804">Transcription</keyword>
<dbReference type="SMART" id="SM00895">
    <property type="entry name" value="FCD"/>
    <property type="match status" value="1"/>
</dbReference>
<dbReference type="PANTHER" id="PTHR43537">
    <property type="entry name" value="TRANSCRIPTIONAL REGULATOR, GNTR FAMILY"/>
    <property type="match status" value="1"/>
</dbReference>
<dbReference type="Pfam" id="PF00392">
    <property type="entry name" value="GntR"/>
    <property type="match status" value="1"/>
</dbReference>
<dbReference type="CDD" id="cd07377">
    <property type="entry name" value="WHTH_GntR"/>
    <property type="match status" value="1"/>
</dbReference>
<evidence type="ECO:0000313" key="6">
    <source>
        <dbReference type="Proteomes" id="UP000530571"/>
    </source>
</evidence>
<keyword evidence="1" id="KW-0805">Transcription regulation</keyword>
<organism evidence="5 6">
    <name type="scientific">Martelella radicis</name>
    <dbReference type="NCBI Taxonomy" id="1397476"/>
    <lineage>
        <taxon>Bacteria</taxon>
        <taxon>Pseudomonadati</taxon>
        <taxon>Pseudomonadota</taxon>
        <taxon>Alphaproteobacteria</taxon>
        <taxon>Hyphomicrobiales</taxon>
        <taxon>Aurantimonadaceae</taxon>
        <taxon>Martelella</taxon>
    </lineage>
</organism>
<dbReference type="RefSeq" id="WP_183489320.1">
    <property type="nucleotide sequence ID" value="NZ_JACIDZ010000014.1"/>
</dbReference>
<dbReference type="Gene3D" id="1.10.10.10">
    <property type="entry name" value="Winged helix-like DNA-binding domain superfamily/Winged helix DNA-binding domain"/>
    <property type="match status" value="1"/>
</dbReference>
<evidence type="ECO:0000259" key="4">
    <source>
        <dbReference type="PROSITE" id="PS50949"/>
    </source>
</evidence>
<comment type="caution">
    <text evidence="5">The sequence shown here is derived from an EMBL/GenBank/DDBJ whole genome shotgun (WGS) entry which is preliminary data.</text>
</comment>
<dbReference type="PROSITE" id="PS50949">
    <property type="entry name" value="HTH_GNTR"/>
    <property type="match status" value="1"/>
</dbReference>
<dbReference type="GO" id="GO:0003677">
    <property type="term" value="F:DNA binding"/>
    <property type="evidence" value="ECO:0007669"/>
    <property type="project" value="UniProtKB-KW"/>
</dbReference>
<evidence type="ECO:0000256" key="1">
    <source>
        <dbReference type="ARBA" id="ARBA00023015"/>
    </source>
</evidence>
<dbReference type="SMART" id="SM00345">
    <property type="entry name" value="HTH_GNTR"/>
    <property type="match status" value="1"/>
</dbReference>